<dbReference type="Proteomes" id="UP000593564">
    <property type="component" value="Unassembled WGS sequence"/>
</dbReference>
<gene>
    <name evidence="1" type="ORF">HYC85_030324</name>
</gene>
<sequence>MVLQSFMTPPSGVHPFIQQDLSGIVTYCVMSLQGFTLPCTNNTKKKKKKKTSYLPLIFCRKY</sequence>
<organism evidence="1 2">
    <name type="scientific">Camellia sinensis</name>
    <name type="common">Tea plant</name>
    <name type="synonym">Thea sinensis</name>
    <dbReference type="NCBI Taxonomy" id="4442"/>
    <lineage>
        <taxon>Eukaryota</taxon>
        <taxon>Viridiplantae</taxon>
        <taxon>Streptophyta</taxon>
        <taxon>Embryophyta</taxon>
        <taxon>Tracheophyta</taxon>
        <taxon>Spermatophyta</taxon>
        <taxon>Magnoliopsida</taxon>
        <taxon>eudicotyledons</taxon>
        <taxon>Gunneridae</taxon>
        <taxon>Pentapetalae</taxon>
        <taxon>asterids</taxon>
        <taxon>Ericales</taxon>
        <taxon>Theaceae</taxon>
        <taxon>Camellia</taxon>
    </lineage>
</organism>
<reference evidence="2" key="1">
    <citation type="journal article" date="2020" name="Nat. Commun.">
        <title>Genome assembly of wild tea tree DASZ reveals pedigree and selection history of tea varieties.</title>
        <authorList>
            <person name="Zhang W."/>
            <person name="Zhang Y."/>
            <person name="Qiu H."/>
            <person name="Guo Y."/>
            <person name="Wan H."/>
            <person name="Zhang X."/>
            <person name="Scossa F."/>
            <person name="Alseekh S."/>
            <person name="Zhang Q."/>
            <person name="Wang P."/>
            <person name="Xu L."/>
            <person name="Schmidt M.H."/>
            <person name="Jia X."/>
            <person name="Li D."/>
            <person name="Zhu A."/>
            <person name="Guo F."/>
            <person name="Chen W."/>
            <person name="Ni D."/>
            <person name="Usadel B."/>
            <person name="Fernie A.R."/>
            <person name="Wen W."/>
        </authorList>
    </citation>
    <scope>NUCLEOTIDE SEQUENCE [LARGE SCALE GENOMIC DNA]</scope>
    <source>
        <strain evidence="2">cv. G240</strain>
    </source>
</reference>
<dbReference type="EMBL" id="JACBKZ010000014">
    <property type="protein sequence ID" value="KAF5934153.1"/>
    <property type="molecule type" value="Genomic_DNA"/>
</dbReference>
<accession>A0A7J7G0E6</accession>
<name>A0A7J7G0E6_CAMSI</name>
<evidence type="ECO:0000313" key="2">
    <source>
        <dbReference type="Proteomes" id="UP000593564"/>
    </source>
</evidence>
<protein>
    <submittedName>
        <fullName evidence="1">Uncharacterized protein</fullName>
    </submittedName>
</protein>
<evidence type="ECO:0000313" key="1">
    <source>
        <dbReference type="EMBL" id="KAF5934153.1"/>
    </source>
</evidence>
<dbReference type="AlphaFoldDB" id="A0A7J7G0E6"/>
<keyword evidence="2" id="KW-1185">Reference proteome</keyword>
<proteinExistence type="predicted"/>
<reference evidence="1 2" key="2">
    <citation type="submission" date="2020-07" db="EMBL/GenBank/DDBJ databases">
        <title>Genome assembly of wild tea tree DASZ reveals pedigree and selection history of tea varieties.</title>
        <authorList>
            <person name="Zhang W."/>
        </authorList>
    </citation>
    <scope>NUCLEOTIDE SEQUENCE [LARGE SCALE GENOMIC DNA]</scope>
    <source>
        <strain evidence="2">cv. G240</strain>
        <tissue evidence="1">Leaf</tissue>
    </source>
</reference>
<comment type="caution">
    <text evidence="1">The sequence shown here is derived from an EMBL/GenBank/DDBJ whole genome shotgun (WGS) entry which is preliminary data.</text>
</comment>